<dbReference type="InterPro" id="IPR008775">
    <property type="entry name" value="Phytyl_CoA_dOase-like"/>
</dbReference>
<dbReference type="Pfam" id="PF05721">
    <property type="entry name" value="PhyH"/>
    <property type="match status" value="1"/>
</dbReference>
<dbReference type="Gene3D" id="2.60.120.620">
    <property type="entry name" value="q2cbj1_9rhob like domain"/>
    <property type="match status" value="1"/>
</dbReference>
<dbReference type="AlphaFoldDB" id="A0A3C1KPN8"/>
<evidence type="ECO:0000313" key="2">
    <source>
        <dbReference type="Proteomes" id="UP000259273"/>
    </source>
</evidence>
<accession>A0A3C1KPN8</accession>
<protein>
    <recommendedName>
        <fullName evidence="3">Phytanoyl-CoA dioxygenase</fullName>
    </recommendedName>
</protein>
<name>A0A3C1KPN8_9GAMM</name>
<reference evidence="1 2" key="1">
    <citation type="journal article" date="2018" name="Nat. Biotechnol.">
        <title>A standardized bacterial taxonomy based on genome phylogeny substantially revises the tree of life.</title>
        <authorList>
            <person name="Parks D.H."/>
            <person name="Chuvochina M."/>
            <person name="Waite D.W."/>
            <person name="Rinke C."/>
            <person name="Skarshewski A."/>
            <person name="Chaumeil P.A."/>
            <person name="Hugenholtz P."/>
        </authorList>
    </citation>
    <scope>NUCLEOTIDE SEQUENCE [LARGE SCALE GENOMIC DNA]</scope>
    <source>
        <strain evidence="1">UBA9158</strain>
    </source>
</reference>
<gene>
    <name evidence="1" type="ORF">DCP75_13230</name>
</gene>
<proteinExistence type="predicted"/>
<evidence type="ECO:0008006" key="3">
    <source>
        <dbReference type="Google" id="ProtNLM"/>
    </source>
</evidence>
<evidence type="ECO:0000313" key="1">
    <source>
        <dbReference type="EMBL" id="HAN28660.1"/>
    </source>
</evidence>
<comment type="caution">
    <text evidence="1">The sequence shown here is derived from an EMBL/GenBank/DDBJ whole genome shotgun (WGS) entry which is preliminary data.</text>
</comment>
<dbReference type="EMBL" id="DMND01000178">
    <property type="protein sequence ID" value="HAN28660.1"/>
    <property type="molecule type" value="Genomic_DNA"/>
</dbReference>
<dbReference type="SUPFAM" id="SSF51197">
    <property type="entry name" value="Clavaminate synthase-like"/>
    <property type="match status" value="1"/>
</dbReference>
<dbReference type="STRING" id="1121937.GCA_000423125_01808"/>
<organism evidence="1 2">
    <name type="scientific">Haliea salexigens</name>
    <dbReference type="NCBI Taxonomy" id="287487"/>
    <lineage>
        <taxon>Bacteria</taxon>
        <taxon>Pseudomonadati</taxon>
        <taxon>Pseudomonadota</taxon>
        <taxon>Gammaproteobacteria</taxon>
        <taxon>Cellvibrionales</taxon>
        <taxon>Halieaceae</taxon>
        <taxon>Haliea</taxon>
    </lineage>
</organism>
<dbReference type="Proteomes" id="UP000259273">
    <property type="component" value="Unassembled WGS sequence"/>
</dbReference>
<sequence length="319" mass="35078">MHSPPPKVTELENRCVEDDAERLTQRIRNWQPAAATPASGAAMAGESSTTWTLSNGLPEIRAPQLTAEVLHEAVRSHGALLVRNLLPESLHPDLVRTIDRVTAACEGTKPFTRHYFAPPDTLREKMPGGELGRSRAFHRDSGSAMCAEAPSVAESLLELYASLGLKALLTDYLGEAPCLSVKKWVLRKTRLPVHQAGWHQDGAFMGADINSINLWIPLTRCGGDTGAPGMDVVPTRLTEIVAANGALFDWSVSPESVNDHFRETPPVAPVFNAGDALLFDHLFLHRTQYRSDFQRPRYAIETWFFGQSAAPLNQVPVSW</sequence>
<dbReference type="GO" id="GO:0016706">
    <property type="term" value="F:2-oxoglutarate-dependent dioxygenase activity"/>
    <property type="evidence" value="ECO:0007669"/>
    <property type="project" value="UniProtKB-ARBA"/>
</dbReference>